<comment type="caution">
    <text evidence="1">The sequence shown here is derived from an EMBL/GenBank/DDBJ whole genome shotgun (WGS) entry which is preliminary data.</text>
</comment>
<gene>
    <name evidence="1" type="ORF">B0H16DRAFT_391972</name>
</gene>
<dbReference type="SUPFAM" id="SSF52047">
    <property type="entry name" value="RNI-like"/>
    <property type="match status" value="1"/>
</dbReference>
<evidence type="ECO:0000313" key="1">
    <source>
        <dbReference type="EMBL" id="KAJ7720012.1"/>
    </source>
</evidence>
<dbReference type="Proteomes" id="UP001215598">
    <property type="component" value="Unassembled WGS sequence"/>
</dbReference>
<evidence type="ECO:0000313" key="2">
    <source>
        <dbReference type="Proteomes" id="UP001215598"/>
    </source>
</evidence>
<reference evidence="1" key="1">
    <citation type="submission" date="2023-03" db="EMBL/GenBank/DDBJ databases">
        <title>Massive genome expansion in bonnet fungi (Mycena s.s.) driven by repeated elements and novel gene families across ecological guilds.</title>
        <authorList>
            <consortium name="Lawrence Berkeley National Laboratory"/>
            <person name="Harder C.B."/>
            <person name="Miyauchi S."/>
            <person name="Viragh M."/>
            <person name="Kuo A."/>
            <person name="Thoen E."/>
            <person name="Andreopoulos B."/>
            <person name="Lu D."/>
            <person name="Skrede I."/>
            <person name="Drula E."/>
            <person name="Henrissat B."/>
            <person name="Morin E."/>
            <person name="Kohler A."/>
            <person name="Barry K."/>
            <person name="LaButti K."/>
            <person name="Morin E."/>
            <person name="Salamov A."/>
            <person name="Lipzen A."/>
            <person name="Mereny Z."/>
            <person name="Hegedus B."/>
            <person name="Baldrian P."/>
            <person name="Stursova M."/>
            <person name="Weitz H."/>
            <person name="Taylor A."/>
            <person name="Grigoriev I.V."/>
            <person name="Nagy L.G."/>
            <person name="Martin F."/>
            <person name="Kauserud H."/>
        </authorList>
    </citation>
    <scope>NUCLEOTIDE SEQUENCE</scope>
    <source>
        <strain evidence="1">CBHHK182m</strain>
    </source>
</reference>
<dbReference type="AlphaFoldDB" id="A0AAD7MJ64"/>
<accession>A0AAD7MJ64</accession>
<dbReference type="EMBL" id="JARKIB010000245">
    <property type="protein sequence ID" value="KAJ7720012.1"/>
    <property type="molecule type" value="Genomic_DNA"/>
</dbReference>
<protein>
    <recommendedName>
        <fullName evidence="3">F-box domain-containing protein</fullName>
    </recommendedName>
</protein>
<name>A0AAD7MJ64_9AGAR</name>
<dbReference type="Gene3D" id="1.20.1280.50">
    <property type="match status" value="1"/>
</dbReference>
<keyword evidence="2" id="KW-1185">Reference proteome</keyword>
<evidence type="ECO:0008006" key="3">
    <source>
        <dbReference type="Google" id="ProtNLM"/>
    </source>
</evidence>
<organism evidence="1 2">
    <name type="scientific">Mycena metata</name>
    <dbReference type="NCBI Taxonomy" id="1033252"/>
    <lineage>
        <taxon>Eukaryota</taxon>
        <taxon>Fungi</taxon>
        <taxon>Dikarya</taxon>
        <taxon>Basidiomycota</taxon>
        <taxon>Agaricomycotina</taxon>
        <taxon>Agaricomycetes</taxon>
        <taxon>Agaricomycetidae</taxon>
        <taxon>Agaricales</taxon>
        <taxon>Marasmiineae</taxon>
        <taxon>Mycenaceae</taxon>
        <taxon>Mycena</taxon>
    </lineage>
</organism>
<sequence length="341" mass="38583">MPSQQPNGYSTVEWSEFQEAEPEGTKIYPVLTLPPEIVSEIFLRFLPIYPGIPPLSGLLSPLLLCRICRQWREIALSTPTLWNTIRMDITKPWDDDKAAVQLELINAWLSRSGDCPLSITLTDSSDSPLAAQFLQAAILRCARWEHVDLLIPFEHLHFIEGNMPLLRDLTIGPNEIPDRHGLQVSVFDRAPLLTHVVLTHDFVPYAIRLPWGQLTHLVGLCLFEHECTEILSHAVQLVHCTFSIFGSAEPYRPLPHPTTLPCLRQLVLDSSDIGGGNPMKVLDNFALPGLRTLHVHGVRYHLLATFIRRSQCTLEELRINNQTLSEEEYREVVESSNLDAE</sequence>
<proteinExistence type="predicted"/>